<evidence type="ECO:0000256" key="1">
    <source>
        <dbReference type="ARBA" id="ARBA00004115"/>
    </source>
</evidence>
<dbReference type="GO" id="GO:0005509">
    <property type="term" value="F:calcium ion binding"/>
    <property type="evidence" value="ECO:0007669"/>
    <property type="project" value="InterPro"/>
</dbReference>
<dbReference type="SUPFAM" id="SSF63887">
    <property type="entry name" value="P-domain of calnexin/calreticulin"/>
    <property type="match status" value="1"/>
</dbReference>
<feature type="compositionally biased region" description="Polar residues" evidence="10">
    <location>
        <begin position="823"/>
        <end position="832"/>
    </location>
</feature>
<reference evidence="12" key="1">
    <citation type="submission" date="2011-08" db="EMBL/GenBank/DDBJ databases">
        <authorList>
            <person name="Rombauts S."/>
        </authorList>
    </citation>
    <scope>NUCLEOTIDE SEQUENCE</scope>
    <source>
        <strain evidence="12">London</strain>
    </source>
</reference>
<dbReference type="Pfam" id="PF00262">
    <property type="entry name" value="Calreticulin"/>
    <property type="match status" value="1"/>
</dbReference>
<feature type="compositionally biased region" description="Basic residues" evidence="10">
    <location>
        <begin position="795"/>
        <end position="805"/>
    </location>
</feature>
<dbReference type="InterPro" id="IPR001580">
    <property type="entry name" value="Calret/calnex"/>
</dbReference>
<sequence length="843" mass="96377">MISSLLAKTLLTLFYFQCTIGISPSDDQSELSIKDRLTASASENVIDEYVQYKTPQLHQENVYLYESFDDVHRFKKIWHKSQSNKGPNGEFNYDGTWDIVVTHKKIRGDYGLRMRSKSKHHAISRKLDQEFNFTGSPLIIQYDVQFRNGQECGGAYIKLLSAPSGNLSRINDQSRYSIMFGPDKCGSDHRLHFIFSHINSKTGEIREIHWKDAHTLTNLADVFIDGKWHLFRLSINPSNRFEISMDKRIVAIGSLLTDFSPSVNPDLEIDDPNDAKPEDWDEREKIPDPDAVKPDDWDNGEPKLIPDTKARKPKGWLENEALMIPDPNAVKPEDLSDGSWSPPMIKNPRCASAPGCGPWNPPMIDNPKYKGEWMPPLIPNLAYQGKWVPRKIPNPDYFEDKHPYKSIAPIDAVTFELWTLSDGIVFDNILITSDIAIADSIAMATYQIKKEINDLETDNWFKRLIKQTNKKPWLWAVYIVALQFLLYFSLVFVVLLRVHHQKALHLQQTIHQPLYHQSLNCLTRPPIDHTDQYAFRYHDACINDSGCSSENLESTGLRSRFTSNSRHENTNNTGYCSSYNVQHSHSSASQHPINVLASSLNFNSCLEEMIPDEADEDQDDLREAEMRQFEENEFNLMDGELNYDEDIDQPESDDLSNLKEDEKVDVDETCTNDDPVGSVNLYESSIDNLINVTDEVDQEENEPEDMEENRKLIGEAQVNDVMFTNLDNDNTYDNNDSVPVENELTDSAQDSVANIIIDDFTNDNIDVNIDDEGETNVNESIDNFQSHNAIENTSVRRRRKGKGRRKDAPASRKNGDEGISEPKGSTRQGNNKSKNRRTKARRE</sequence>
<dbReference type="InterPro" id="IPR013320">
    <property type="entry name" value="ConA-like_dom_sf"/>
</dbReference>
<dbReference type="Gene3D" id="2.10.250.10">
    <property type="entry name" value="Calreticulin/calnexin, P domain"/>
    <property type="match status" value="1"/>
</dbReference>
<dbReference type="PANTHER" id="PTHR11073:SF1">
    <property type="entry name" value="CALNEXIN 14D-RELATED"/>
    <property type="match status" value="1"/>
</dbReference>
<dbReference type="EnsemblMetazoa" id="tetur02g03150.1">
    <property type="protein sequence ID" value="tetur02g03150.1"/>
    <property type="gene ID" value="tetur02g03150"/>
</dbReference>
<feature type="compositionally biased region" description="Basic and acidic residues" evidence="10">
    <location>
        <begin position="806"/>
        <end position="816"/>
    </location>
</feature>
<dbReference type="GO" id="GO:0036503">
    <property type="term" value="P:ERAD pathway"/>
    <property type="evidence" value="ECO:0007669"/>
    <property type="project" value="TreeGrafter"/>
</dbReference>
<evidence type="ECO:0000256" key="2">
    <source>
        <dbReference type="ARBA" id="ARBA00010983"/>
    </source>
</evidence>
<dbReference type="SUPFAM" id="SSF49899">
    <property type="entry name" value="Concanavalin A-like lectins/glucanases"/>
    <property type="match status" value="1"/>
</dbReference>
<feature type="chain" id="PRO_5004590734" description="Calnexin" evidence="9">
    <location>
        <begin position="22"/>
        <end position="843"/>
    </location>
</feature>
<dbReference type="PROSITE" id="PS00804">
    <property type="entry name" value="CALRETICULIN_2"/>
    <property type="match status" value="1"/>
</dbReference>
<feature type="region of interest" description="Disordered" evidence="10">
    <location>
        <begin position="263"/>
        <end position="311"/>
    </location>
</feature>
<evidence type="ECO:0008006" key="13">
    <source>
        <dbReference type="Google" id="ProtNLM"/>
    </source>
</evidence>
<dbReference type="PANTHER" id="PTHR11073">
    <property type="entry name" value="CALRETICULIN AND CALNEXIN"/>
    <property type="match status" value="1"/>
</dbReference>
<feature type="region of interest" description="Disordered" evidence="10">
    <location>
        <begin position="784"/>
        <end position="843"/>
    </location>
</feature>
<evidence type="ECO:0000256" key="6">
    <source>
        <dbReference type="ARBA" id="ARBA00023136"/>
    </source>
</evidence>
<dbReference type="Proteomes" id="UP000015104">
    <property type="component" value="Unassembled WGS sequence"/>
</dbReference>
<evidence type="ECO:0000256" key="4">
    <source>
        <dbReference type="ARBA" id="ARBA00022824"/>
    </source>
</evidence>
<dbReference type="HOGENOM" id="CLU_337811_0_0_1"/>
<comment type="subcellular location">
    <subcellularLocation>
        <location evidence="1">Endoplasmic reticulum membrane</location>
        <topology evidence="1">Single-pass type I membrane protein</topology>
    </subcellularLocation>
</comment>
<reference evidence="11" key="2">
    <citation type="submission" date="2015-06" db="UniProtKB">
        <authorList>
            <consortium name="EnsemblMetazoa"/>
        </authorList>
    </citation>
    <scope>IDENTIFICATION</scope>
</reference>
<feature type="disulfide bond" evidence="8">
    <location>
        <begin position="152"/>
        <end position="185"/>
    </location>
</feature>
<feature type="compositionally biased region" description="Polar residues" evidence="10">
    <location>
        <begin position="784"/>
        <end position="793"/>
    </location>
</feature>
<organism evidence="11 12">
    <name type="scientific">Tetranychus urticae</name>
    <name type="common">Two-spotted spider mite</name>
    <dbReference type="NCBI Taxonomy" id="32264"/>
    <lineage>
        <taxon>Eukaryota</taxon>
        <taxon>Metazoa</taxon>
        <taxon>Ecdysozoa</taxon>
        <taxon>Arthropoda</taxon>
        <taxon>Chelicerata</taxon>
        <taxon>Arachnida</taxon>
        <taxon>Acari</taxon>
        <taxon>Acariformes</taxon>
        <taxon>Trombidiformes</taxon>
        <taxon>Prostigmata</taxon>
        <taxon>Eleutherengona</taxon>
        <taxon>Raphignathae</taxon>
        <taxon>Tetranychoidea</taxon>
        <taxon>Tetranychidae</taxon>
        <taxon>Tetranychus</taxon>
    </lineage>
</organism>
<evidence type="ECO:0000256" key="7">
    <source>
        <dbReference type="ARBA" id="ARBA00023186"/>
    </source>
</evidence>
<keyword evidence="9" id="KW-0732">Signal</keyword>
<feature type="compositionally biased region" description="Basic and acidic residues" evidence="10">
    <location>
        <begin position="273"/>
        <end position="310"/>
    </location>
</feature>
<name>T1JV34_TETUR</name>
<dbReference type="EMBL" id="CAEY01000791">
    <property type="status" value="NOT_ANNOTATED_CDS"/>
    <property type="molecule type" value="Genomic_DNA"/>
</dbReference>
<dbReference type="InterPro" id="IPR009033">
    <property type="entry name" value="Calreticulin/calnexin_P_dom_sf"/>
</dbReference>
<evidence type="ECO:0000256" key="10">
    <source>
        <dbReference type="SAM" id="MobiDB-lite"/>
    </source>
</evidence>
<dbReference type="PROSITE" id="PS00805">
    <property type="entry name" value="CALRETICULIN_REPEAT"/>
    <property type="match status" value="1"/>
</dbReference>
<dbReference type="InterPro" id="IPR018124">
    <property type="entry name" value="Calret/calnex_CS"/>
</dbReference>
<evidence type="ECO:0000256" key="3">
    <source>
        <dbReference type="ARBA" id="ARBA00022692"/>
    </source>
</evidence>
<evidence type="ECO:0000313" key="12">
    <source>
        <dbReference type="Proteomes" id="UP000015104"/>
    </source>
</evidence>
<keyword evidence="8" id="KW-1015">Disulfide bond</keyword>
<comment type="similarity">
    <text evidence="2 9">Belongs to the calreticulin family.</text>
</comment>
<evidence type="ECO:0000313" key="11">
    <source>
        <dbReference type="EnsemblMetazoa" id="tetur02g03150.1"/>
    </source>
</evidence>
<dbReference type="PRINTS" id="PR00626">
    <property type="entry name" value="CALRETICULIN"/>
</dbReference>
<keyword evidence="7 9" id="KW-0143">Chaperone</keyword>
<proteinExistence type="inferred from homology"/>
<keyword evidence="12" id="KW-1185">Reference proteome</keyword>
<feature type="compositionally biased region" description="Basic residues" evidence="10">
    <location>
        <begin position="833"/>
        <end position="843"/>
    </location>
</feature>
<dbReference type="GO" id="GO:0005789">
    <property type="term" value="C:endoplasmic reticulum membrane"/>
    <property type="evidence" value="ECO:0007669"/>
    <property type="project" value="UniProtKB-SubCell"/>
</dbReference>
<evidence type="ECO:0000256" key="8">
    <source>
        <dbReference type="PIRSR" id="PIRSR601580-3"/>
    </source>
</evidence>
<accession>T1JV34</accession>
<dbReference type="STRING" id="32264.T1JV34"/>
<keyword evidence="3 9" id="KW-0812">Transmembrane</keyword>
<keyword evidence="6 9" id="KW-0472">Membrane</keyword>
<feature type="signal peptide" evidence="9">
    <location>
        <begin position="1"/>
        <end position="21"/>
    </location>
</feature>
<keyword evidence="4 9" id="KW-0256">Endoplasmic reticulum</keyword>
<keyword evidence="5 9" id="KW-1133">Transmembrane helix</keyword>
<dbReference type="Gene3D" id="2.60.120.200">
    <property type="match status" value="1"/>
</dbReference>
<dbReference type="eggNOG" id="KOG0675">
    <property type="taxonomic scope" value="Eukaryota"/>
</dbReference>
<dbReference type="FunFam" id="2.10.250.10:FF:000001">
    <property type="entry name" value="Calnexin homolog"/>
    <property type="match status" value="1"/>
</dbReference>
<dbReference type="GO" id="GO:0006457">
    <property type="term" value="P:protein folding"/>
    <property type="evidence" value="ECO:0007669"/>
    <property type="project" value="InterPro"/>
</dbReference>
<feature type="transmembrane region" description="Helical" evidence="9">
    <location>
        <begin position="473"/>
        <end position="496"/>
    </location>
</feature>
<evidence type="ECO:0000256" key="5">
    <source>
        <dbReference type="ARBA" id="ARBA00022989"/>
    </source>
</evidence>
<dbReference type="GO" id="GO:0051082">
    <property type="term" value="F:unfolded protein binding"/>
    <property type="evidence" value="ECO:0007669"/>
    <property type="project" value="InterPro"/>
</dbReference>
<evidence type="ECO:0000256" key="9">
    <source>
        <dbReference type="RuleBase" id="RU362126"/>
    </source>
</evidence>
<dbReference type="AlphaFoldDB" id="T1JV34"/>
<protein>
    <recommendedName>
        <fullName evidence="13">Calnexin</fullName>
    </recommendedName>
</protein>